<dbReference type="STRING" id="1796616.A4V09_07600"/>
<name>A0A1C7IBN3_9FIRM</name>
<reference evidence="1" key="1">
    <citation type="submission" date="2017-04" db="EMBL/GenBank/DDBJ databases">
        <title>Complete Genome Sequences of Twelve Strains of a Stable Defined Moderately Diverse Mouse Microbiota 2 (sDMDMm2).</title>
        <authorList>
            <person name="Uchimura Y."/>
            <person name="Wyss M."/>
            <person name="Brugiroux S."/>
            <person name="Limenitakis J.P."/>
            <person name="Stecher B."/>
            <person name="McCoy K.D."/>
            <person name="Macpherson A.J."/>
        </authorList>
    </citation>
    <scope>NUCLEOTIDE SEQUENCE</scope>
    <source>
        <strain evidence="1">YL58</strain>
    </source>
</reference>
<protein>
    <submittedName>
        <fullName evidence="1">Sporulation protein</fullName>
    </submittedName>
</protein>
<gene>
    <name evidence="1" type="ORF">A4V09_07600</name>
</gene>
<dbReference type="InterPro" id="IPR022476">
    <property type="entry name" value="Spore_YabP/YqfC"/>
</dbReference>
<dbReference type="Pfam" id="PF07873">
    <property type="entry name" value="YabP"/>
    <property type="match status" value="1"/>
</dbReference>
<sequence length="91" mass="10499">MRKKSTPLTGRIADSLQIPKDLAYREAIFTMTGSRELFIENYKCIRQYEDTCIVLLTKHDAIKIEGTHLTIDYYTNEEMKITGSICCVSFL</sequence>
<dbReference type="OrthoDB" id="2989236at2"/>
<dbReference type="KEGG" id="byl:A4V09_07600"/>
<evidence type="ECO:0000313" key="1">
    <source>
        <dbReference type="EMBL" id="ANU75642.1"/>
    </source>
</evidence>
<dbReference type="EMBL" id="CP015405">
    <property type="protein sequence ID" value="ANU75642.1"/>
    <property type="molecule type" value="Genomic_DNA"/>
</dbReference>
<organism evidence="1 2">
    <name type="scientific">Blautia pseudococcoides</name>
    <dbReference type="NCBI Taxonomy" id="1796616"/>
    <lineage>
        <taxon>Bacteria</taxon>
        <taxon>Bacillati</taxon>
        <taxon>Bacillota</taxon>
        <taxon>Clostridia</taxon>
        <taxon>Lachnospirales</taxon>
        <taxon>Lachnospiraceae</taxon>
        <taxon>Blautia</taxon>
    </lineage>
</organism>
<accession>A0A1C7IBN3</accession>
<dbReference type="AlphaFoldDB" id="A0A1C7IBN3"/>
<proteinExistence type="predicted"/>
<dbReference type="RefSeq" id="WP_065541832.1">
    <property type="nucleotide sequence ID" value="NZ_CP015405.2"/>
</dbReference>
<evidence type="ECO:0000313" key="2">
    <source>
        <dbReference type="Proteomes" id="UP000092574"/>
    </source>
</evidence>
<dbReference type="Proteomes" id="UP000092574">
    <property type="component" value="Chromosome"/>
</dbReference>
<keyword evidence="2" id="KW-1185">Reference proteome</keyword>